<dbReference type="STRING" id="385682.SAMN05444380_102132"/>
<feature type="domain" description="Cas6b N-terminal" evidence="2">
    <location>
        <begin position="9"/>
        <end position="111"/>
    </location>
</feature>
<gene>
    <name evidence="3" type="ORF">SAMN05444380_102132</name>
</gene>
<dbReference type="eggNOG" id="ENOG503038X">
    <property type="taxonomic scope" value="Bacteria"/>
</dbReference>
<protein>
    <submittedName>
        <fullName evidence="3">Uncharacterized protein</fullName>
    </submittedName>
</protein>
<sequence length="231" mass="27509">MYLTHKMKQIRYLHIEFDEEIEGREIPAFRGGIIQKAGQENVLFHNHLNGNKYLYSYPLIQYKTLRRRPVIICLDEAVDEIHHFFEQTDWSFKIGERLLDMKIRDLRLKRFNLQVWQTQFHYFIRNWLALNSRNYNTFMKLEGVAEQIEFLEKILKGNILSFAKGIDWTIDKPLECTITHYQEPRKVLFKRTPLMAFSVEFQTNVFLPDHIGLGKGASHGFGTVMLLKKKN</sequence>
<evidence type="ECO:0000259" key="2">
    <source>
        <dbReference type="Pfam" id="PF17955"/>
    </source>
</evidence>
<dbReference type="Pfam" id="PF17955">
    <property type="entry name" value="Cas6b_N"/>
    <property type="match status" value="1"/>
</dbReference>
<dbReference type="InterPro" id="IPR020209">
    <property type="entry name" value="Cas6b_C"/>
</dbReference>
<dbReference type="InParanoid" id="A0A1I1VK85"/>
<evidence type="ECO:0000259" key="1">
    <source>
        <dbReference type="Pfam" id="PF17262"/>
    </source>
</evidence>
<proteinExistence type="predicted"/>
<accession>A0A1I1VK85</accession>
<dbReference type="InterPro" id="IPR041528">
    <property type="entry name" value="Cas6b_N"/>
</dbReference>
<feature type="domain" description="Cas6b C-terminal" evidence="1">
    <location>
        <begin position="116"/>
        <end position="225"/>
    </location>
</feature>
<dbReference type="AlphaFoldDB" id="A0A1I1VK85"/>
<dbReference type="EMBL" id="FONA01000002">
    <property type="protein sequence ID" value="SFD80920.1"/>
    <property type="molecule type" value="Genomic_DNA"/>
</dbReference>
<evidence type="ECO:0000313" key="3">
    <source>
        <dbReference type="EMBL" id="SFD80920.1"/>
    </source>
</evidence>
<name>A0A1I1VK85_9BACT</name>
<dbReference type="Proteomes" id="UP000181976">
    <property type="component" value="Unassembled WGS sequence"/>
</dbReference>
<keyword evidence="4" id="KW-1185">Reference proteome</keyword>
<reference evidence="3 4" key="1">
    <citation type="submission" date="2016-10" db="EMBL/GenBank/DDBJ databases">
        <authorList>
            <person name="de Groot N.N."/>
        </authorList>
    </citation>
    <scope>NUCLEOTIDE SEQUENCE [LARGE SCALE GENOMIC DNA]</scope>
    <source>
        <strain evidence="3 4">DSM 19012</strain>
    </source>
</reference>
<organism evidence="3 4">
    <name type="scientific">Thermophagus xiamenensis</name>
    <dbReference type="NCBI Taxonomy" id="385682"/>
    <lineage>
        <taxon>Bacteria</taxon>
        <taxon>Pseudomonadati</taxon>
        <taxon>Bacteroidota</taxon>
        <taxon>Bacteroidia</taxon>
        <taxon>Marinilabiliales</taxon>
        <taxon>Marinilabiliaceae</taxon>
        <taxon>Thermophagus</taxon>
    </lineage>
</organism>
<dbReference type="Pfam" id="PF17262">
    <property type="entry name" value="Cas6b_C"/>
    <property type="match status" value="1"/>
</dbReference>
<evidence type="ECO:0000313" key="4">
    <source>
        <dbReference type="Proteomes" id="UP000181976"/>
    </source>
</evidence>